<dbReference type="PANTHER" id="PTHR15663">
    <property type="entry name" value="COMM DOMAIN-CONTAINING PROTEIN 9"/>
    <property type="match status" value="1"/>
</dbReference>
<dbReference type="AlphaFoldDB" id="A0ABD3LUK6"/>
<sequence length="304" mass="33382">MEGAGDATLFLQLHKLSAAAAAAAEAIETVLITLWLTRKTGLAPPDKSHVQSLLGLASTSEVDPVSACLRSLIRKCVGDDFGESDLLRLFPPDLPVSLRELLVSVLLKHKNQWREDISREQSIPRSSNSCQVKTSMPPTLSTFPSAETSALSQPRQTDPCFDFNCRGSGSNATITAESNVSQLTPISLQRDDGASENMATVPQFVEMNWRIEKQKASANKVAAVTLKLQDHSKSPLREKEVKFQLTRETLEAMLRSMAYIKEQLSSVPMIKSREFGNSLSLEVLLSFKIQAGSSVEPLQKKQKQ</sequence>
<proteinExistence type="predicted"/>
<evidence type="ECO:0000259" key="2">
    <source>
        <dbReference type="Pfam" id="PF07258"/>
    </source>
</evidence>
<feature type="region of interest" description="Disordered" evidence="1">
    <location>
        <begin position="117"/>
        <end position="156"/>
    </location>
</feature>
<gene>
    <name evidence="3" type="ORF">ACJRO7_002170</name>
</gene>
<comment type="caution">
    <text evidence="3">The sequence shown here is derived from an EMBL/GenBank/DDBJ whole genome shotgun (WGS) entry which is preliminary data.</text>
</comment>
<dbReference type="Proteomes" id="UP001634007">
    <property type="component" value="Unassembled WGS sequence"/>
</dbReference>
<dbReference type="InterPro" id="IPR017920">
    <property type="entry name" value="COMM"/>
</dbReference>
<accession>A0ABD3LUK6</accession>
<feature type="domain" description="COMM" evidence="2">
    <location>
        <begin position="201"/>
        <end position="260"/>
    </location>
</feature>
<keyword evidence="4" id="KW-1185">Reference proteome</keyword>
<dbReference type="PANTHER" id="PTHR15663:SF6">
    <property type="entry name" value="COMM DOMAIN-CONTAINING PROTEIN-RELATED"/>
    <property type="match status" value="1"/>
</dbReference>
<reference evidence="3 4" key="1">
    <citation type="submission" date="2024-11" db="EMBL/GenBank/DDBJ databases">
        <title>Chromosome-level genome assembly of Eucalyptus globulus Labill. provides insights into its genome evolution.</title>
        <authorList>
            <person name="Li X."/>
        </authorList>
    </citation>
    <scope>NUCLEOTIDE SEQUENCE [LARGE SCALE GENOMIC DNA]</scope>
    <source>
        <strain evidence="3">CL2024</strain>
        <tissue evidence="3">Fresh tender leaves</tissue>
    </source>
</reference>
<evidence type="ECO:0000313" key="3">
    <source>
        <dbReference type="EMBL" id="KAL3755057.1"/>
    </source>
</evidence>
<name>A0ABD3LUK6_EUCGL</name>
<organism evidence="3 4">
    <name type="scientific">Eucalyptus globulus</name>
    <name type="common">Tasmanian blue gum</name>
    <dbReference type="NCBI Taxonomy" id="34317"/>
    <lineage>
        <taxon>Eukaryota</taxon>
        <taxon>Viridiplantae</taxon>
        <taxon>Streptophyta</taxon>
        <taxon>Embryophyta</taxon>
        <taxon>Tracheophyta</taxon>
        <taxon>Spermatophyta</taxon>
        <taxon>Magnoliopsida</taxon>
        <taxon>eudicotyledons</taxon>
        <taxon>Gunneridae</taxon>
        <taxon>Pentapetalae</taxon>
        <taxon>rosids</taxon>
        <taxon>malvids</taxon>
        <taxon>Myrtales</taxon>
        <taxon>Myrtaceae</taxon>
        <taxon>Myrtoideae</taxon>
        <taxon>Eucalypteae</taxon>
        <taxon>Eucalyptus</taxon>
    </lineage>
</organism>
<feature type="compositionally biased region" description="Polar residues" evidence="1">
    <location>
        <begin position="120"/>
        <end position="156"/>
    </location>
</feature>
<dbReference type="Pfam" id="PF07258">
    <property type="entry name" value="COMM_domain"/>
    <property type="match status" value="1"/>
</dbReference>
<evidence type="ECO:0000313" key="4">
    <source>
        <dbReference type="Proteomes" id="UP001634007"/>
    </source>
</evidence>
<evidence type="ECO:0000256" key="1">
    <source>
        <dbReference type="SAM" id="MobiDB-lite"/>
    </source>
</evidence>
<dbReference type="EMBL" id="JBJKBG010000001">
    <property type="protein sequence ID" value="KAL3755057.1"/>
    <property type="molecule type" value="Genomic_DNA"/>
</dbReference>
<dbReference type="InterPro" id="IPR037360">
    <property type="entry name" value="COMMD9"/>
</dbReference>
<protein>
    <recommendedName>
        <fullName evidence="2">COMM domain-containing protein</fullName>
    </recommendedName>
</protein>